<evidence type="ECO:0000313" key="1">
    <source>
        <dbReference type="EMBL" id="HAT1685322.1"/>
    </source>
</evidence>
<reference evidence="1" key="2">
    <citation type="submission" date="2020-11" db="EMBL/GenBank/DDBJ databases">
        <authorList>
            <consortium name="NCBI Pathogen Detection Project"/>
        </authorList>
    </citation>
    <scope>NUCLEOTIDE SEQUENCE</scope>
    <source>
        <strain evidence="1">R404</strain>
    </source>
</reference>
<accession>A0AAN5RH35</accession>
<dbReference type="SUPFAM" id="SSF160940">
    <property type="entry name" value="Api92-like"/>
    <property type="match status" value="1"/>
</dbReference>
<name>A0AAN5RH35_KLEOX</name>
<feature type="non-terminal residue" evidence="1">
    <location>
        <position position="47"/>
    </location>
</feature>
<proteinExistence type="predicted"/>
<organism evidence="1 2">
    <name type="scientific">Klebsiella oxytoca</name>
    <dbReference type="NCBI Taxonomy" id="571"/>
    <lineage>
        <taxon>Bacteria</taxon>
        <taxon>Pseudomonadati</taxon>
        <taxon>Pseudomonadota</taxon>
        <taxon>Gammaproteobacteria</taxon>
        <taxon>Enterobacterales</taxon>
        <taxon>Enterobacteriaceae</taxon>
        <taxon>Klebsiella/Raoultella group</taxon>
        <taxon>Klebsiella</taxon>
    </lineage>
</organism>
<dbReference type="EMBL" id="DACSEO010000179">
    <property type="protein sequence ID" value="HAT1685322.1"/>
    <property type="molecule type" value="Genomic_DNA"/>
</dbReference>
<dbReference type="Proteomes" id="UP000856143">
    <property type="component" value="Unassembled WGS sequence"/>
</dbReference>
<protein>
    <submittedName>
        <fullName evidence="1">Uncharacterized protein</fullName>
    </submittedName>
</protein>
<reference evidence="1" key="1">
    <citation type="journal article" date="2018" name="Genome Biol.">
        <title>SKESA: strategic k-mer extension for scrupulous assemblies.</title>
        <authorList>
            <person name="Souvorov A."/>
            <person name="Agarwala R."/>
            <person name="Lipman D.J."/>
        </authorList>
    </citation>
    <scope>NUCLEOTIDE SEQUENCE</scope>
    <source>
        <strain evidence="1">R404</strain>
    </source>
</reference>
<dbReference type="AlphaFoldDB" id="A0AAN5RH35"/>
<dbReference type="Gene3D" id="3.30.70.1270">
    <property type="entry name" value="Api92-like domains"/>
    <property type="match status" value="1"/>
</dbReference>
<evidence type="ECO:0000313" key="2">
    <source>
        <dbReference type="Proteomes" id="UP000856143"/>
    </source>
</evidence>
<sequence length="47" mass="5329">MNWCENRLTITAKSVCIEVMLEWVSGSAVPLYRHVVQQGIQFFLAGC</sequence>
<gene>
    <name evidence="1" type="ORF">I8Y21_006175</name>
</gene>
<comment type="caution">
    <text evidence="1">The sequence shown here is derived from an EMBL/GenBank/DDBJ whole genome shotgun (WGS) entry which is preliminary data.</text>
</comment>